<comment type="caution">
    <text evidence="2">The sequence shown here is derived from an EMBL/GenBank/DDBJ whole genome shotgun (WGS) entry which is preliminary data.</text>
</comment>
<keyword evidence="3" id="KW-1185">Reference proteome</keyword>
<gene>
    <name evidence="2" type="primary">g10137</name>
    <name evidence="2" type="ORF">VP750_LOCUS9123</name>
</gene>
<dbReference type="PANTHER" id="PTHR15924">
    <property type="entry name" value="CLE"/>
    <property type="match status" value="1"/>
</dbReference>
<dbReference type="Proteomes" id="UP001497392">
    <property type="component" value="Unassembled WGS sequence"/>
</dbReference>
<organism evidence="2 3">
    <name type="scientific">Coccomyxa viridis</name>
    <dbReference type="NCBI Taxonomy" id="1274662"/>
    <lineage>
        <taxon>Eukaryota</taxon>
        <taxon>Viridiplantae</taxon>
        <taxon>Chlorophyta</taxon>
        <taxon>core chlorophytes</taxon>
        <taxon>Trebouxiophyceae</taxon>
        <taxon>Trebouxiophyceae incertae sedis</taxon>
        <taxon>Coccomyxaceae</taxon>
        <taxon>Coccomyxa</taxon>
    </lineage>
</organism>
<dbReference type="EMBL" id="CAXHTA020000017">
    <property type="protein sequence ID" value="CAL5227217.1"/>
    <property type="molecule type" value="Genomic_DNA"/>
</dbReference>
<name>A0ABP1G516_9CHLO</name>
<dbReference type="Pfam" id="PF10036">
    <property type="entry name" value="RLL"/>
    <property type="match status" value="1"/>
</dbReference>
<protein>
    <submittedName>
        <fullName evidence="2">G10137 protein</fullName>
    </submittedName>
</protein>
<proteinExistence type="predicted"/>
<evidence type="ECO:0000313" key="3">
    <source>
        <dbReference type="Proteomes" id="UP001497392"/>
    </source>
</evidence>
<evidence type="ECO:0000313" key="2">
    <source>
        <dbReference type="EMBL" id="CAL5227217.1"/>
    </source>
</evidence>
<dbReference type="InterPro" id="IPR019265">
    <property type="entry name" value="RTRAF"/>
</dbReference>
<evidence type="ECO:0000256" key="1">
    <source>
        <dbReference type="SAM" id="MobiDB-lite"/>
    </source>
</evidence>
<feature type="region of interest" description="Disordered" evidence="1">
    <location>
        <begin position="78"/>
        <end position="102"/>
    </location>
</feature>
<accession>A0ABP1G516</accession>
<sequence length="222" mass="24332">MVAWLEHTQIRLYATEDRKELSDTASDKWPAAFSKYLTDLECPFSLKASAAAGDEVMDWLLHYAVDLAYTDSAEQIEKQVSRTKQEQAPAGETRDTDLSGAHSPEVKAGVAELLKTLQLPAADVSLMQQLATAKQVLAEDVLPALKRAPSSHPDSAPAVDFACLPLGFTTGDKQLDTAAMVLRMLYIKDLRKLQTQIDEMIVQVQEYTANPRIDSGLGVVGR</sequence>
<reference evidence="2 3" key="1">
    <citation type="submission" date="2024-06" db="EMBL/GenBank/DDBJ databases">
        <authorList>
            <person name="Kraege A."/>
            <person name="Thomma B."/>
        </authorList>
    </citation>
    <scope>NUCLEOTIDE SEQUENCE [LARGE SCALE GENOMIC DNA]</scope>
</reference>